<sequence>MRRKESLLSHKRGGFPTLRPCRGEFTCFMTPSDLTPALAAVLTRTHERSPVMSAVRRAKELAAELHIVYGISADVHELRSGKAAVSVYCGLLVYTDGESFRWTSPARSRSGRTLLTSATQVSTAAGQLAEHYKVLLGRDGIDVLHSGLPLLGDVLPVHLREVLDAAPV</sequence>
<organism evidence="1 2">
    <name type="scientific">Streptosporangium subroseum</name>
    <dbReference type="NCBI Taxonomy" id="106412"/>
    <lineage>
        <taxon>Bacteria</taxon>
        <taxon>Bacillati</taxon>
        <taxon>Actinomycetota</taxon>
        <taxon>Actinomycetes</taxon>
        <taxon>Streptosporangiales</taxon>
        <taxon>Streptosporangiaceae</taxon>
        <taxon>Streptosporangium</taxon>
    </lineage>
</organism>
<reference evidence="1 2" key="1">
    <citation type="submission" date="2017-06" db="EMBL/GenBank/DDBJ databases">
        <authorList>
            <person name="Kim H.J."/>
            <person name="Triplett B.A."/>
        </authorList>
    </citation>
    <scope>NUCLEOTIDE SEQUENCE [LARGE SCALE GENOMIC DNA]</scope>
    <source>
        <strain evidence="1 2">CGMCC 4.2132</strain>
    </source>
</reference>
<evidence type="ECO:0000313" key="2">
    <source>
        <dbReference type="Proteomes" id="UP000198282"/>
    </source>
</evidence>
<dbReference type="AlphaFoldDB" id="A0A239NAQ5"/>
<protein>
    <submittedName>
        <fullName evidence="1">Uncharacterized protein</fullName>
    </submittedName>
</protein>
<keyword evidence="2" id="KW-1185">Reference proteome</keyword>
<proteinExistence type="predicted"/>
<accession>A0A239NAQ5</accession>
<name>A0A239NAQ5_9ACTN</name>
<dbReference type="EMBL" id="FZOD01000053">
    <property type="protein sequence ID" value="SNT51249.1"/>
    <property type="molecule type" value="Genomic_DNA"/>
</dbReference>
<dbReference type="Proteomes" id="UP000198282">
    <property type="component" value="Unassembled WGS sequence"/>
</dbReference>
<evidence type="ECO:0000313" key="1">
    <source>
        <dbReference type="EMBL" id="SNT51249.1"/>
    </source>
</evidence>
<gene>
    <name evidence="1" type="ORF">SAMN05216276_105330</name>
</gene>